<accession>A0AAP8T8T5</accession>
<dbReference type="EMBL" id="PJKN01000005">
    <property type="protein sequence ID" value="PNC54626.1"/>
    <property type="molecule type" value="Genomic_DNA"/>
</dbReference>
<dbReference type="RefSeq" id="WP_102735841.1">
    <property type="nucleotide sequence ID" value="NZ_PJKN01000005.1"/>
</dbReference>
<sequence length="396" mass="44379">MNQEKEDFFNTYGGTTQMEQSVLTQQLSPMEEKESETALPEIQHSHPIPNTPISISPLPLDSQNSLSTLENLFYSPEELASLPDSPDNNLVGEGLFQRETLVVICGPGGVGKSRASTSLAVMGAIGTGQWFGLEVKHQYRTLIVQSENTLNRLKSEFSQIPDRERLQEWIRVSRPPMNGLDMKDSEFIETLEAQIHNFQPDVIVWDPWSDIVESMDQKAYSEGIKQITRIVAKAELPKKPVTVIIAHTRKNVGEKLKLSDLGGSGILGTRARAVFGLRRIQDRILFSVLKANDTPPNIPIEHETAWFYNKGQTMEDTEFEIQPVHGKAISKKEQKRSNQLHVLSAVGIGSKQDFVDALRKETQCSQSTAYEAIKSFMAEGILRKENDKLTYSPVDN</sequence>
<evidence type="ECO:0000313" key="2">
    <source>
        <dbReference type="EMBL" id="PNC54626.1"/>
    </source>
</evidence>
<feature type="compositionally biased region" description="Polar residues" evidence="1">
    <location>
        <begin position="12"/>
        <end position="28"/>
    </location>
</feature>
<proteinExistence type="predicted"/>
<dbReference type="Pfam" id="PF13481">
    <property type="entry name" value="AAA_25"/>
    <property type="match status" value="1"/>
</dbReference>
<name>A0AAP8T8T5_9BACT</name>
<evidence type="ECO:0000313" key="3">
    <source>
        <dbReference type="Proteomes" id="UP000235914"/>
    </source>
</evidence>
<evidence type="ECO:0000256" key="1">
    <source>
        <dbReference type="SAM" id="MobiDB-lite"/>
    </source>
</evidence>
<organism evidence="2 3">
    <name type="scientific">Akkermansia muciniphila</name>
    <dbReference type="NCBI Taxonomy" id="239935"/>
    <lineage>
        <taxon>Bacteria</taxon>
        <taxon>Pseudomonadati</taxon>
        <taxon>Verrucomicrobiota</taxon>
        <taxon>Verrucomicrobiia</taxon>
        <taxon>Verrucomicrobiales</taxon>
        <taxon>Akkermansiaceae</taxon>
        <taxon>Akkermansia</taxon>
    </lineage>
</organism>
<dbReference type="InterPro" id="IPR027417">
    <property type="entry name" value="P-loop_NTPase"/>
</dbReference>
<dbReference type="Gene3D" id="3.40.50.300">
    <property type="entry name" value="P-loop containing nucleotide triphosphate hydrolases"/>
    <property type="match status" value="1"/>
</dbReference>
<gene>
    <name evidence="2" type="ORF">CXU09_08745</name>
</gene>
<feature type="region of interest" description="Disordered" evidence="1">
    <location>
        <begin position="1"/>
        <end position="37"/>
    </location>
</feature>
<comment type="caution">
    <text evidence="2">The sequence shown here is derived from an EMBL/GenBank/DDBJ whole genome shotgun (WGS) entry which is preliminary data.</text>
</comment>
<protein>
    <submittedName>
        <fullName evidence="2">Uncharacterized protein</fullName>
    </submittedName>
</protein>
<dbReference type="Proteomes" id="UP000235914">
    <property type="component" value="Unassembled WGS sequence"/>
</dbReference>
<dbReference type="AlphaFoldDB" id="A0AAP8T8T5"/>
<dbReference type="SUPFAM" id="SSF52540">
    <property type="entry name" value="P-loop containing nucleoside triphosphate hydrolases"/>
    <property type="match status" value="1"/>
</dbReference>
<reference evidence="2 3" key="1">
    <citation type="journal article" date="2017" name="BMC Genomics">
        <title>Genome sequencing of 39 Akkermansia muciniphila isolates reveals its population structure, genomic and functional diverisity, and global distribution in mammalian gut microbiotas.</title>
        <authorList>
            <person name="Guo X."/>
            <person name="Li S."/>
            <person name="Zhang J."/>
            <person name="Wu F."/>
            <person name="Li X."/>
            <person name="Wu D."/>
            <person name="Zhang M."/>
            <person name="Ou Z."/>
            <person name="Jie Z."/>
            <person name="Yan Q."/>
            <person name="Li P."/>
            <person name="Yi J."/>
            <person name="Peng Y."/>
        </authorList>
    </citation>
    <scope>NUCLEOTIDE SEQUENCE [LARGE SCALE GENOMIC DNA]</scope>
    <source>
        <strain evidence="2 3">GP43</strain>
    </source>
</reference>